<gene>
    <name evidence="1" type="ORF">FRF71_10055</name>
</gene>
<keyword evidence="2" id="KW-1185">Reference proteome</keyword>
<proteinExistence type="predicted"/>
<dbReference type="KEGG" id="ngf:FRF71_10055"/>
<sequence length="88" mass="9417">MLSLFGCKDPYGPFITTSGNLTQEQVDAIVEECGGNMGMAVVENGSLTINQASDVEVTACVLKALQATGQTTLSSVRNQMYEMPKPER</sequence>
<dbReference type="EMBL" id="CP042345">
    <property type="protein sequence ID" value="QEA16446.1"/>
    <property type="molecule type" value="Genomic_DNA"/>
</dbReference>
<evidence type="ECO:0000313" key="2">
    <source>
        <dbReference type="Proteomes" id="UP000321172"/>
    </source>
</evidence>
<dbReference type="AlphaFoldDB" id="A0A5B8S4F5"/>
<accession>A0A5B8S4F5</accession>
<dbReference type="Proteomes" id="UP000321172">
    <property type="component" value="Chromosome"/>
</dbReference>
<protein>
    <submittedName>
        <fullName evidence="1">Uncharacterized protein</fullName>
    </submittedName>
</protein>
<reference evidence="1 2" key="1">
    <citation type="journal article" date="2013" name="J. Microbiol. Biotechnol.">
        <title>Novosphingobium ginsenosidimutans sp. nov., with the ability to convert ginsenoside.</title>
        <authorList>
            <person name="Kim J.K."/>
            <person name="He D."/>
            <person name="Liu Q.M."/>
            <person name="Park H.Y."/>
            <person name="Jung M.S."/>
            <person name="Yoon M.H."/>
            <person name="Kim S.C."/>
            <person name="Im W.T."/>
        </authorList>
    </citation>
    <scope>NUCLEOTIDE SEQUENCE [LARGE SCALE GENOMIC DNA]</scope>
    <source>
        <strain evidence="1 2">FW-6</strain>
    </source>
</reference>
<dbReference type="OrthoDB" id="9971355at2"/>
<name>A0A5B8S4F5_9SPHN</name>
<organism evidence="1 2">
    <name type="scientific">Novosphingobium ginsenosidimutans</name>
    <dbReference type="NCBI Taxonomy" id="1176536"/>
    <lineage>
        <taxon>Bacteria</taxon>
        <taxon>Pseudomonadati</taxon>
        <taxon>Pseudomonadota</taxon>
        <taxon>Alphaproteobacteria</taxon>
        <taxon>Sphingomonadales</taxon>
        <taxon>Sphingomonadaceae</taxon>
        <taxon>Novosphingobium</taxon>
    </lineage>
</organism>
<dbReference type="RefSeq" id="WP_147090526.1">
    <property type="nucleotide sequence ID" value="NZ_BAABJD010000005.1"/>
</dbReference>
<evidence type="ECO:0000313" key="1">
    <source>
        <dbReference type="EMBL" id="QEA16446.1"/>
    </source>
</evidence>